<evidence type="ECO:0000313" key="2">
    <source>
        <dbReference type="Proteomes" id="UP001499986"/>
    </source>
</evidence>
<name>A0ABN3IW37_9ACTN</name>
<accession>A0ABN3IW37</accession>
<dbReference type="EMBL" id="BAAASE010000009">
    <property type="protein sequence ID" value="GAA2415655.1"/>
    <property type="molecule type" value="Genomic_DNA"/>
</dbReference>
<protein>
    <recommendedName>
        <fullName evidence="3">RNHCP domain-containing protein</fullName>
    </recommendedName>
</protein>
<dbReference type="RefSeq" id="WP_086850306.1">
    <property type="nucleotide sequence ID" value="NZ_BAAASE010000009.1"/>
</dbReference>
<evidence type="ECO:0008006" key="3">
    <source>
        <dbReference type="Google" id="ProtNLM"/>
    </source>
</evidence>
<comment type="caution">
    <text evidence="1">The sequence shown here is derived from an EMBL/GenBank/DDBJ whole genome shotgun (WGS) entry which is preliminary data.</text>
</comment>
<proteinExistence type="predicted"/>
<sequence>MAHKTPAIPPAPSPRPDLTLAQDCKLCHEWGTVVTLDRHHELCPACQHPTSEDIDPQSPEDSVDPRVQLTVTLKNP</sequence>
<gene>
    <name evidence="1" type="ORF">GCM10010255_62370</name>
</gene>
<keyword evidence="2" id="KW-1185">Reference proteome</keyword>
<reference evidence="1 2" key="1">
    <citation type="journal article" date="2019" name="Int. J. Syst. Evol. Microbiol.">
        <title>The Global Catalogue of Microorganisms (GCM) 10K type strain sequencing project: providing services to taxonomists for standard genome sequencing and annotation.</title>
        <authorList>
            <consortium name="The Broad Institute Genomics Platform"/>
            <consortium name="The Broad Institute Genome Sequencing Center for Infectious Disease"/>
            <person name="Wu L."/>
            <person name="Ma J."/>
        </authorList>
    </citation>
    <scope>NUCLEOTIDE SEQUENCE [LARGE SCALE GENOMIC DNA]</scope>
    <source>
        <strain evidence="1 2">JCM 4358</strain>
    </source>
</reference>
<organism evidence="1 2">
    <name type="scientific">Streptomyces coeruleofuscus</name>
    <dbReference type="NCBI Taxonomy" id="66879"/>
    <lineage>
        <taxon>Bacteria</taxon>
        <taxon>Bacillati</taxon>
        <taxon>Actinomycetota</taxon>
        <taxon>Actinomycetes</taxon>
        <taxon>Kitasatosporales</taxon>
        <taxon>Streptomycetaceae</taxon>
        <taxon>Streptomyces</taxon>
    </lineage>
</organism>
<dbReference type="Proteomes" id="UP001499986">
    <property type="component" value="Unassembled WGS sequence"/>
</dbReference>
<evidence type="ECO:0000313" key="1">
    <source>
        <dbReference type="EMBL" id="GAA2415655.1"/>
    </source>
</evidence>